<evidence type="ECO:0000313" key="3">
    <source>
        <dbReference type="Proteomes" id="UP000824300"/>
    </source>
</evidence>
<reference evidence="2 3" key="1">
    <citation type="submission" date="2021-08" db="EMBL/GenBank/DDBJ databases">
        <title>Comparative Genomics Analysis of the Genus Qipengyuania Reveals Extensive Genetic Diversity and Metabolic Versatility, Including the Description of Fifteen Novel Species.</title>
        <authorList>
            <person name="Liu Y."/>
        </authorList>
    </citation>
    <scope>NUCLEOTIDE SEQUENCE [LARGE SCALE GENOMIC DNA]</scope>
    <source>
        <strain evidence="2 3">1NDW3</strain>
    </source>
</reference>
<accession>A0ABX8ZWX6</accession>
<keyword evidence="1" id="KW-0732">Signal</keyword>
<keyword evidence="3" id="KW-1185">Reference proteome</keyword>
<gene>
    <name evidence="2" type="ORF">K3162_05710</name>
</gene>
<organism evidence="2 3">
    <name type="scientific">Qipengyuania xiapuensis</name>
    <dbReference type="NCBI Taxonomy" id="2867236"/>
    <lineage>
        <taxon>Bacteria</taxon>
        <taxon>Pseudomonadati</taxon>
        <taxon>Pseudomonadota</taxon>
        <taxon>Alphaproteobacteria</taxon>
        <taxon>Sphingomonadales</taxon>
        <taxon>Erythrobacteraceae</taxon>
        <taxon>Qipengyuania</taxon>
    </lineage>
</organism>
<feature type="signal peptide" evidence="1">
    <location>
        <begin position="1"/>
        <end position="24"/>
    </location>
</feature>
<evidence type="ECO:0008006" key="4">
    <source>
        <dbReference type="Google" id="ProtNLM"/>
    </source>
</evidence>
<dbReference type="Proteomes" id="UP000824300">
    <property type="component" value="Chromosome"/>
</dbReference>
<sequence length="116" mass="12622">MHIRPALYLFGAAAFLGASGISLADSGEGGPSFVQHGECAKGKPGQNVYLKNNTDRRIRVTYRISYRDYKGKAIKRERFKVLAGGRESRVGCSQVNNGSPTGHGSTKATYEIVKWS</sequence>
<proteinExistence type="predicted"/>
<evidence type="ECO:0000313" key="2">
    <source>
        <dbReference type="EMBL" id="QZD93510.1"/>
    </source>
</evidence>
<dbReference type="RefSeq" id="WP_221429194.1">
    <property type="nucleotide sequence ID" value="NZ_CP081296.1"/>
</dbReference>
<protein>
    <recommendedName>
        <fullName evidence="4">Secreted protein</fullName>
    </recommendedName>
</protein>
<evidence type="ECO:0000256" key="1">
    <source>
        <dbReference type="SAM" id="SignalP"/>
    </source>
</evidence>
<name>A0ABX8ZWX6_9SPHN</name>
<dbReference type="EMBL" id="CP081296">
    <property type="protein sequence ID" value="QZD93510.1"/>
    <property type="molecule type" value="Genomic_DNA"/>
</dbReference>
<feature type="chain" id="PRO_5045344853" description="Secreted protein" evidence="1">
    <location>
        <begin position="25"/>
        <end position="116"/>
    </location>
</feature>